<name>A0AAD5QSW5_PARTN</name>
<sequence length="70" mass="7936">MAAHVCVELDQINELPELIDYLIQRNYRFTATKDHLSLCAGCNVKMRSSYVPDPASHQIHIDSLISHLLS</sequence>
<proteinExistence type="predicted"/>
<comment type="caution">
    <text evidence="1">The sequence shown here is derived from an EMBL/GenBank/DDBJ whole genome shotgun (WGS) entry which is preliminary data.</text>
</comment>
<evidence type="ECO:0000313" key="2">
    <source>
        <dbReference type="Proteomes" id="UP001196413"/>
    </source>
</evidence>
<evidence type="ECO:0000313" key="1">
    <source>
        <dbReference type="EMBL" id="KAJ1360882.1"/>
    </source>
</evidence>
<accession>A0AAD5QSW5</accession>
<keyword evidence="2" id="KW-1185">Reference proteome</keyword>
<protein>
    <submittedName>
        <fullName evidence="1">Uncharacterized protein</fullName>
    </submittedName>
</protein>
<organism evidence="1 2">
    <name type="scientific">Parelaphostrongylus tenuis</name>
    <name type="common">Meningeal worm</name>
    <dbReference type="NCBI Taxonomy" id="148309"/>
    <lineage>
        <taxon>Eukaryota</taxon>
        <taxon>Metazoa</taxon>
        <taxon>Ecdysozoa</taxon>
        <taxon>Nematoda</taxon>
        <taxon>Chromadorea</taxon>
        <taxon>Rhabditida</taxon>
        <taxon>Rhabditina</taxon>
        <taxon>Rhabditomorpha</taxon>
        <taxon>Strongyloidea</taxon>
        <taxon>Metastrongylidae</taxon>
        <taxon>Parelaphostrongylus</taxon>
    </lineage>
</organism>
<dbReference type="Proteomes" id="UP001196413">
    <property type="component" value="Unassembled WGS sequence"/>
</dbReference>
<dbReference type="AlphaFoldDB" id="A0AAD5QSW5"/>
<reference evidence="1" key="1">
    <citation type="submission" date="2021-06" db="EMBL/GenBank/DDBJ databases">
        <title>Parelaphostrongylus tenuis whole genome reference sequence.</title>
        <authorList>
            <person name="Garwood T.J."/>
            <person name="Larsen P.A."/>
            <person name="Fountain-Jones N.M."/>
            <person name="Garbe J.R."/>
            <person name="Macchietto M.G."/>
            <person name="Kania S.A."/>
            <person name="Gerhold R.W."/>
            <person name="Richards J.E."/>
            <person name="Wolf T.M."/>
        </authorList>
    </citation>
    <scope>NUCLEOTIDE SEQUENCE</scope>
    <source>
        <strain evidence="1">MNPRO001-30</strain>
        <tissue evidence="1">Meninges</tissue>
    </source>
</reference>
<gene>
    <name evidence="1" type="ORF">KIN20_019980</name>
</gene>
<dbReference type="EMBL" id="JAHQIW010004012">
    <property type="protein sequence ID" value="KAJ1360882.1"/>
    <property type="molecule type" value="Genomic_DNA"/>
</dbReference>